<protein>
    <submittedName>
        <fullName evidence="1">Secreted salivary gland</fullName>
    </submittedName>
</protein>
<feature type="non-terminal residue" evidence="1">
    <location>
        <position position="1"/>
    </location>
</feature>
<dbReference type="AlphaFoldDB" id="A0A1D2AIG2"/>
<reference evidence="1" key="1">
    <citation type="submission" date="2016-07" db="EMBL/GenBank/DDBJ databases">
        <title>Salivary Glands transcriptome analysis on engorged females of Ornithodoros brasiliensis (Acari:Argasidae).</title>
        <authorList>
            <person name="Simons S.M."/>
            <person name="Carvalho E."/>
            <person name="Junqueira-de-Azevedo I."/>
            <person name="Ho P.L."/>
            <person name="Giovanni D."/>
            <person name="Mendonca R."/>
            <person name="Onofrio V."/>
            <person name="Landulfo G."/>
            <person name="Ramirez D."/>
            <person name="Barros-Battesti D."/>
        </authorList>
    </citation>
    <scope>NUCLEOTIDE SEQUENCE</scope>
    <source>
        <strain evidence="1">Female</strain>
        <tissue evidence="1">Salivary gland</tissue>
    </source>
</reference>
<accession>A0A1D2AIG2</accession>
<dbReference type="EMBL" id="GETE01000686">
    <property type="protein sequence ID" value="JAT78982.1"/>
    <property type="molecule type" value="Transcribed_RNA"/>
</dbReference>
<sequence length="180" mass="20564">ELYSEQFLNDYMDAFLDVVLPIFLGKRPAAYPLGGFNVKVLKTWYTNRDLKAEFHNGRLTGLKQARALRKVGDCNRLQEGTNITWTCTVEFTALKAAYDGTARGEDLAGVNRTLDVEANFVRPRGIIEILFFRSTLPVMKSWRVLPLDMRFTFSREPDLNAQRRKNLEDELKTNIGVAVT</sequence>
<feature type="non-terminal residue" evidence="1">
    <location>
        <position position="180"/>
    </location>
</feature>
<proteinExistence type="predicted"/>
<name>A0A1D2AIG2_ORNBR</name>
<organism evidence="1">
    <name type="scientific">Ornithodoros brasiliensis</name>
    <name type="common">Mouro tick</name>
    <dbReference type="NCBI Taxonomy" id="888526"/>
    <lineage>
        <taxon>Eukaryota</taxon>
        <taxon>Metazoa</taxon>
        <taxon>Ecdysozoa</taxon>
        <taxon>Arthropoda</taxon>
        <taxon>Chelicerata</taxon>
        <taxon>Arachnida</taxon>
        <taxon>Acari</taxon>
        <taxon>Parasitiformes</taxon>
        <taxon>Ixodida</taxon>
        <taxon>Ixodoidea</taxon>
        <taxon>Argasidae</taxon>
        <taxon>Ornithodorinae</taxon>
        <taxon>Ornithodoros</taxon>
    </lineage>
</organism>
<evidence type="ECO:0000313" key="1">
    <source>
        <dbReference type="EMBL" id="JAT78982.1"/>
    </source>
</evidence>